<evidence type="ECO:0000313" key="2">
    <source>
        <dbReference type="EMBL" id="KAF7272821.1"/>
    </source>
</evidence>
<dbReference type="InterPro" id="IPR037448">
    <property type="entry name" value="Zig-8"/>
</dbReference>
<protein>
    <recommendedName>
        <fullName evidence="1">Ig-like domain-containing protein</fullName>
    </recommendedName>
</protein>
<dbReference type="PANTHER" id="PTHR23279">
    <property type="entry name" value="DEFECTIVE PROBOSCIS EXTENSION RESPONSE DPR -RELATED"/>
    <property type="match status" value="1"/>
</dbReference>
<dbReference type="InterPro" id="IPR007110">
    <property type="entry name" value="Ig-like_dom"/>
</dbReference>
<keyword evidence="3" id="KW-1185">Reference proteome</keyword>
<dbReference type="InterPro" id="IPR036179">
    <property type="entry name" value="Ig-like_dom_sf"/>
</dbReference>
<dbReference type="InterPro" id="IPR003599">
    <property type="entry name" value="Ig_sub"/>
</dbReference>
<dbReference type="Gene3D" id="2.60.40.10">
    <property type="entry name" value="Immunoglobulins"/>
    <property type="match status" value="1"/>
</dbReference>
<dbReference type="PANTHER" id="PTHR23279:SF2">
    <property type="entry name" value="DEFECTIVE PROBOSCIS EXTENSION RESPONSE 19, ISOFORM A"/>
    <property type="match status" value="1"/>
</dbReference>
<name>A0A834M933_RHYFE</name>
<dbReference type="PROSITE" id="PS50835">
    <property type="entry name" value="IG_LIKE"/>
    <property type="match status" value="1"/>
</dbReference>
<dbReference type="Proteomes" id="UP000625711">
    <property type="component" value="Unassembled WGS sequence"/>
</dbReference>
<dbReference type="CDD" id="cd00096">
    <property type="entry name" value="Ig"/>
    <property type="match status" value="1"/>
</dbReference>
<reference evidence="2" key="1">
    <citation type="submission" date="2020-08" db="EMBL/GenBank/DDBJ databases">
        <title>Genome sequencing and assembly of the red palm weevil Rhynchophorus ferrugineus.</title>
        <authorList>
            <person name="Dias G.B."/>
            <person name="Bergman C.M."/>
            <person name="Manee M."/>
        </authorList>
    </citation>
    <scope>NUCLEOTIDE SEQUENCE</scope>
    <source>
        <strain evidence="2">AA-2017</strain>
        <tissue evidence="2">Whole larva</tissue>
    </source>
</reference>
<dbReference type="AlphaFoldDB" id="A0A834M933"/>
<accession>A0A834M933</accession>
<dbReference type="GO" id="GO:0050808">
    <property type="term" value="P:synapse organization"/>
    <property type="evidence" value="ECO:0007669"/>
    <property type="project" value="TreeGrafter"/>
</dbReference>
<proteinExistence type="predicted"/>
<organism evidence="2 3">
    <name type="scientific">Rhynchophorus ferrugineus</name>
    <name type="common">Red palm weevil</name>
    <name type="synonym">Curculio ferrugineus</name>
    <dbReference type="NCBI Taxonomy" id="354439"/>
    <lineage>
        <taxon>Eukaryota</taxon>
        <taxon>Metazoa</taxon>
        <taxon>Ecdysozoa</taxon>
        <taxon>Arthropoda</taxon>
        <taxon>Hexapoda</taxon>
        <taxon>Insecta</taxon>
        <taxon>Pterygota</taxon>
        <taxon>Neoptera</taxon>
        <taxon>Endopterygota</taxon>
        <taxon>Coleoptera</taxon>
        <taxon>Polyphaga</taxon>
        <taxon>Cucujiformia</taxon>
        <taxon>Curculionidae</taxon>
        <taxon>Dryophthorinae</taxon>
        <taxon>Rhynchophorus</taxon>
    </lineage>
</organism>
<dbReference type="InterPro" id="IPR013783">
    <property type="entry name" value="Ig-like_fold"/>
</dbReference>
<evidence type="ECO:0000259" key="1">
    <source>
        <dbReference type="PROSITE" id="PS50835"/>
    </source>
</evidence>
<gene>
    <name evidence="2" type="ORF">GWI33_014425</name>
</gene>
<dbReference type="OrthoDB" id="190835at2759"/>
<feature type="domain" description="Ig-like" evidence="1">
    <location>
        <begin position="28"/>
        <end position="124"/>
    </location>
</feature>
<comment type="caution">
    <text evidence="2">The sequence shown here is derived from an EMBL/GenBank/DDBJ whole genome shotgun (WGS) entry which is preliminary data.</text>
</comment>
<sequence length="140" mass="15573">MVQNRVRTIILTKITSSTSSTQKVLSFPIVSEAVAEISGSPDLHIRAGSRMRIVCRLRHNTEPPDYVFWYHNQRMINHDQGVLVTADRTSSTLRIEDVDPSYSGNYTCYPSNATPAYANVHVLNATEGTFIIVLGDFVGT</sequence>
<evidence type="ECO:0000313" key="3">
    <source>
        <dbReference type="Proteomes" id="UP000625711"/>
    </source>
</evidence>
<dbReference type="EMBL" id="JAACXV010013679">
    <property type="protein sequence ID" value="KAF7272821.1"/>
    <property type="molecule type" value="Genomic_DNA"/>
</dbReference>
<dbReference type="GO" id="GO:0032589">
    <property type="term" value="C:neuron projection membrane"/>
    <property type="evidence" value="ECO:0007669"/>
    <property type="project" value="TreeGrafter"/>
</dbReference>
<dbReference type="SMART" id="SM00409">
    <property type="entry name" value="IG"/>
    <property type="match status" value="1"/>
</dbReference>
<dbReference type="Pfam" id="PF13927">
    <property type="entry name" value="Ig_3"/>
    <property type="match status" value="1"/>
</dbReference>
<dbReference type="SUPFAM" id="SSF48726">
    <property type="entry name" value="Immunoglobulin"/>
    <property type="match status" value="1"/>
</dbReference>